<keyword evidence="8" id="KW-1185">Reference proteome</keyword>
<dbReference type="AlphaFoldDB" id="A0AA37UIE8"/>
<comment type="catalytic activity">
    <reaction evidence="6">
        <text>(2S)-4-acetamido-2-aminobutanoate = L-ectoine + H2O</text>
        <dbReference type="Rhea" id="RHEA:17281"/>
        <dbReference type="ChEBI" id="CHEBI:15377"/>
        <dbReference type="ChEBI" id="CHEBI:58515"/>
        <dbReference type="ChEBI" id="CHEBI:58929"/>
        <dbReference type="EC" id="4.2.1.108"/>
    </reaction>
</comment>
<accession>A0AA37UIE8</accession>
<evidence type="ECO:0000256" key="2">
    <source>
        <dbReference type="ARBA" id="ARBA00009637"/>
    </source>
</evidence>
<comment type="caution">
    <text evidence="7">The sequence shown here is derived from an EMBL/GenBank/DDBJ whole genome shotgun (WGS) entry which is preliminary data.</text>
</comment>
<evidence type="ECO:0000256" key="3">
    <source>
        <dbReference type="ARBA" id="ARBA00013192"/>
    </source>
</evidence>
<protein>
    <recommendedName>
        <fullName evidence="4">L-ectoine synthase</fullName>
        <ecNumber evidence="3">4.2.1.108</ecNumber>
    </recommendedName>
    <alternativeName>
        <fullName evidence="5">N-acetyldiaminobutyrate dehydratase</fullName>
    </alternativeName>
</protein>
<dbReference type="InterPro" id="IPR011051">
    <property type="entry name" value="RmlC_Cupin_sf"/>
</dbReference>
<comment type="pathway">
    <text evidence="1">Amine and polyamine biosynthesis; ectoine biosynthesis; L-ectoine from L-aspartate 4-semialdehyde: step 3/3.</text>
</comment>
<reference evidence="7 8" key="1">
    <citation type="journal article" date="2014" name="Int. J. Syst. Evol. Microbiol.">
        <title>Complete genome sequence of Corynebacterium casei LMG S-19264T (=DSM 44701T), isolated from a smear-ripened cheese.</title>
        <authorList>
            <consortium name="US DOE Joint Genome Institute (JGI-PGF)"/>
            <person name="Walter F."/>
            <person name="Albersmeier A."/>
            <person name="Kalinowski J."/>
            <person name="Ruckert C."/>
        </authorList>
    </citation>
    <scope>NUCLEOTIDE SEQUENCE [LARGE SCALE GENOMIC DNA]</scope>
    <source>
        <strain evidence="7 8">NBRC 112289</strain>
    </source>
</reference>
<evidence type="ECO:0000313" key="8">
    <source>
        <dbReference type="Proteomes" id="UP001157160"/>
    </source>
</evidence>
<comment type="similarity">
    <text evidence="2">Belongs to the ectoine synthase family.</text>
</comment>
<evidence type="ECO:0000256" key="6">
    <source>
        <dbReference type="ARBA" id="ARBA00048714"/>
    </source>
</evidence>
<dbReference type="InterPro" id="IPR010462">
    <property type="entry name" value="Ectoine_synth"/>
</dbReference>
<dbReference type="GO" id="GO:0019491">
    <property type="term" value="P:ectoine biosynthetic process"/>
    <property type="evidence" value="ECO:0007669"/>
    <property type="project" value="InterPro"/>
</dbReference>
<gene>
    <name evidence="7" type="ORF">GCM10025874_30830</name>
</gene>
<dbReference type="SUPFAM" id="SSF51182">
    <property type="entry name" value="RmlC-like cupins"/>
    <property type="match status" value="1"/>
</dbReference>
<organism evidence="7 8">
    <name type="scientific">Arenivirga flava</name>
    <dbReference type="NCBI Taxonomy" id="1930060"/>
    <lineage>
        <taxon>Bacteria</taxon>
        <taxon>Bacillati</taxon>
        <taxon>Actinomycetota</taxon>
        <taxon>Actinomycetes</taxon>
        <taxon>Micrococcales</taxon>
        <taxon>Microbacteriaceae</taxon>
        <taxon>Arenivirga</taxon>
    </lineage>
</organism>
<dbReference type="EMBL" id="BSUL01000001">
    <property type="protein sequence ID" value="GMA29830.1"/>
    <property type="molecule type" value="Genomic_DNA"/>
</dbReference>
<evidence type="ECO:0000256" key="1">
    <source>
        <dbReference type="ARBA" id="ARBA00005181"/>
    </source>
</evidence>
<evidence type="ECO:0000313" key="7">
    <source>
        <dbReference type="EMBL" id="GMA29830.1"/>
    </source>
</evidence>
<evidence type="ECO:0000256" key="5">
    <source>
        <dbReference type="ARBA" id="ARBA00033271"/>
    </source>
</evidence>
<dbReference type="Gene3D" id="2.60.120.10">
    <property type="entry name" value="Jelly Rolls"/>
    <property type="match status" value="1"/>
</dbReference>
<dbReference type="Pfam" id="PF06339">
    <property type="entry name" value="Ectoine_synth"/>
    <property type="match status" value="1"/>
</dbReference>
<dbReference type="Proteomes" id="UP001157160">
    <property type="component" value="Unassembled WGS sequence"/>
</dbReference>
<dbReference type="InterPro" id="IPR014710">
    <property type="entry name" value="RmlC-like_jellyroll"/>
</dbReference>
<dbReference type="GO" id="GO:0033990">
    <property type="term" value="F:ectoine synthase activity"/>
    <property type="evidence" value="ECO:0007669"/>
    <property type="project" value="UniProtKB-EC"/>
</dbReference>
<dbReference type="EC" id="4.2.1.108" evidence="3"/>
<evidence type="ECO:0000256" key="4">
    <source>
        <dbReference type="ARBA" id="ARBA00019707"/>
    </source>
</evidence>
<sequence>MSVDRIAWSRVEDVPTIELKPGIEYSHRLITQEGQGSSFSFHITSIAAGFEHEARGDGEHESVLYCLHGGSTQTLPDGTVHEFRPGDAVYLPREHEYHHAVGPAGLVMAVSCTPSR</sequence>
<name>A0AA37UIE8_9MICO</name>
<proteinExistence type="inferred from homology"/>